<keyword evidence="9 10" id="KW-0472">Membrane</keyword>
<evidence type="ECO:0000256" key="7">
    <source>
        <dbReference type="ARBA" id="ARBA00022927"/>
    </source>
</evidence>
<evidence type="ECO:0000259" key="11">
    <source>
        <dbReference type="Pfam" id="PF03934"/>
    </source>
</evidence>
<evidence type="ECO:0000256" key="2">
    <source>
        <dbReference type="ARBA" id="ARBA00007246"/>
    </source>
</evidence>
<feature type="domain" description="T2SS protein K first SAM-like" evidence="12">
    <location>
        <begin position="107"/>
        <end position="200"/>
    </location>
</feature>
<reference evidence="13 14" key="1">
    <citation type="submission" date="2016-10" db="EMBL/GenBank/DDBJ databases">
        <authorList>
            <person name="Varghese N."/>
            <person name="Submissions S."/>
        </authorList>
    </citation>
    <scope>NUCLEOTIDE SEQUENCE [LARGE SCALE GENOMIC DNA]</scope>
    <source>
        <strain evidence="13 14">FF3</strain>
    </source>
</reference>
<name>A0A975W712_9RHOB</name>
<evidence type="ECO:0000256" key="9">
    <source>
        <dbReference type="ARBA" id="ARBA00023136"/>
    </source>
</evidence>
<evidence type="ECO:0000256" key="10">
    <source>
        <dbReference type="PIRNR" id="PIRNR002786"/>
    </source>
</evidence>
<evidence type="ECO:0000256" key="8">
    <source>
        <dbReference type="ARBA" id="ARBA00022989"/>
    </source>
</evidence>
<gene>
    <name evidence="13" type="ORF">SAMN04487940_101294</name>
</gene>
<dbReference type="Pfam" id="PF21687">
    <property type="entry name" value="T2SSK_1st"/>
    <property type="match status" value="1"/>
</dbReference>
<dbReference type="RefSeq" id="WP_074834449.1">
    <property type="nucleotide sequence ID" value="NZ_CATMKJ010000003.1"/>
</dbReference>
<dbReference type="Pfam" id="PF03934">
    <property type="entry name" value="T2SSK"/>
    <property type="match status" value="1"/>
</dbReference>
<keyword evidence="14" id="KW-1185">Reference proteome</keyword>
<comment type="similarity">
    <text evidence="2 10">Belongs to the GSP K family.</text>
</comment>
<dbReference type="EMBL" id="FNYY01000001">
    <property type="protein sequence ID" value="SEI58387.1"/>
    <property type="molecule type" value="Genomic_DNA"/>
</dbReference>
<dbReference type="SUPFAM" id="SSF54523">
    <property type="entry name" value="Pili subunits"/>
    <property type="match status" value="1"/>
</dbReference>
<organism evidence="13 14">
    <name type="scientific">Marinovum algicola</name>
    <dbReference type="NCBI Taxonomy" id="42444"/>
    <lineage>
        <taxon>Bacteria</taxon>
        <taxon>Pseudomonadati</taxon>
        <taxon>Pseudomonadota</taxon>
        <taxon>Alphaproteobacteria</taxon>
        <taxon>Rhodobacterales</taxon>
        <taxon>Roseobacteraceae</taxon>
        <taxon>Marinovum</taxon>
    </lineage>
</organism>
<dbReference type="SUPFAM" id="SSF158544">
    <property type="entry name" value="GspK insert domain-like"/>
    <property type="match status" value="1"/>
</dbReference>
<dbReference type="PANTHER" id="PTHR38831">
    <property type="entry name" value="TYPE II SECRETION SYSTEM PROTEIN K"/>
    <property type="match status" value="1"/>
</dbReference>
<dbReference type="InterPro" id="IPR045584">
    <property type="entry name" value="Pilin-like"/>
</dbReference>
<feature type="domain" description="T2SS protein K second SAM-like" evidence="11">
    <location>
        <begin position="205"/>
        <end position="250"/>
    </location>
</feature>
<evidence type="ECO:0000259" key="12">
    <source>
        <dbReference type="Pfam" id="PF21687"/>
    </source>
</evidence>
<evidence type="ECO:0000256" key="1">
    <source>
        <dbReference type="ARBA" id="ARBA00004533"/>
    </source>
</evidence>
<dbReference type="InterPro" id="IPR049031">
    <property type="entry name" value="T2SSK_SAM-like_1st"/>
</dbReference>
<evidence type="ECO:0000313" key="14">
    <source>
        <dbReference type="Proteomes" id="UP000182932"/>
    </source>
</evidence>
<dbReference type="Gene3D" id="3.30.1300.30">
    <property type="entry name" value="GSPII I/J protein-like"/>
    <property type="match status" value="1"/>
</dbReference>
<dbReference type="GeneID" id="80816564"/>
<dbReference type="PIRSF" id="PIRSF002786">
    <property type="entry name" value="XcpX"/>
    <property type="match status" value="1"/>
</dbReference>
<comment type="subcellular location">
    <subcellularLocation>
        <location evidence="1 10">Cell inner membrane</location>
    </subcellularLocation>
</comment>
<protein>
    <recommendedName>
        <fullName evidence="10">Type II secretion system protein K</fullName>
    </recommendedName>
</protein>
<dbReference type="Gene3D" id="1.10.40.60">
    <property type="entry name" value="EpsJ-like"/>
    <property type="match status" value="2"/>
</dbReference>
<evidence type="ECO:0000256" key="3">
    <source>
        <dbReference type="ARBA" id="ARBA00022448"/>
    </source>
</evidence>
<sequence>MIRWRDSGRDRGVVLLNALLLVVAMTAAANTVLSLAVGDTTRLAAIHGGDQMALYLDAGTPLVAQVLTADWEAGAEIDHDGEIWATEGYSVPIDRGVLAGRISDLQGRFNLNWLASDNAGPAQAAFERLIRVLGLDIRLGRAVTEHLRPGGPANPAPYYNRALPVTAPGGTIAAIAELRRVPGMTEAAFDTLAPHVAALPLGTGLNVNTASAPVLAAVLPGAALRDAEKLLSERAAAPFVSAGDFASRAGTILRREVAAGPAPRDFRVVSEYFAAALDVALDDQRQSRMIWLHRSLSSGTVTETYRMTLP</sequence>
<dbReference type="Proteomes" id="UP000182932">
    <property type="component" value="Unassembled WGS sequence"/>
</dbReference>
<dbReference type="GO" id="GO:0005886">
    <property type="term" value="C:plasma membrane"/>
    <property type="evidence" value="ECO:0007669"/>
    <property type="project" value="UniProtKB-SubCell"/>
</dbReference>
<dbReference type="GO" id="GO:0009306">
    <property type="term" value="P:protein secretion"/>
    <property type="evidence" value="ECO:0007669"/>
    <property type="project" value="InterPro"/>
</dbReference>
<keyword evidence="3 10" id="KW-0813">Transport</keyword>
<keyword evidence="5 10" id="KW-0997">Cell inner membrane</keyword>
<dbReference type="InterPro" id="IPR038072">
    <property type="entry name" value="GspK_central_sf"/>
</dbReference>
<evidence type="ECO:0000313" key="13">
    <source>
        <dbReference type="EMBL" id="SEI58387.1"/>
    </source>
</evidence>
<evidence type="ECO:0000256" key="6">
    <source>
        <dbReference type="ARBA" id="ARBA00022692"/>
    </source>
</evidence>
<evidence type="ECO:0000256" key="5">
    <source>
        <dbReference type="ARBA" id="ARBA00022519"/>
    </source>
</evidence>
<dbReference type="InterPro" id="IPR005628">
    <property type="entry name" value="GspK"/>
</dbReference>
<comment type="caution">
    <text evidence="13">The sequence shown here is derived from an EMBL/GenBank/DDBJ whole genome shotgun (WGS) entry which is preliminary data.</text>
</comment>
<dbReference type="AlphaFoldDB" id="A0A975W712"/>
<dbReference type="NCBIfam" id="NF037980">
    <property type="entry name" value="T2SS_GspK"/>
    <property type="match status" value="1"/>
</dbReference>
<keyword evidence="4 10" id="KW-1003">Cell membrane</keyword>
<accession>A0A975W712</accession>
<dbReference type="PANTHER" id="PTHR38831:SF1">
    <property type="entry name" value="TYPE II SECRETION SYSTEM PROTEIN K-RELATED"/>
    <property type="match status" value="1"/>
</dbReference>
<keyword evidence="7" id="KW-0653">Protein transport</keyword>
<keyword evidence="6" id="KW-0812">Transmembrane</keyword>
<keyword evidence="8" id="KW-1133">Transmembrane helix</keyword>
<evidence type="ECO:0000256" key="4">
    <source>
        <dbReference type="ARBA" id="ARBA00022475"/>
    </source>
</evidence>
<dbReference type="InterPro" id="IPR049179">
    <property type="entry name" value="T2SSK_SAM-like_2nd"/>
</dbReference>
<proteinExistence type="inferred from homology"/>